<dbReference type="Pfam" id="PF14808">
    <property type="entry name" value="TMEM164"/>
    <property type="match status" value="1"/>
</dbReference>
<keyword evidence="1" id="KW-0812">Transmembrane</keyword>
<dbReference type="RefSeq" id="WP_160909210.1">
    <property type="nucleotide sequence ID" value="NZ_WMEQ01000002.1"/>
</dbReference>
<protein>
    <submittedName>
        <fullName evidence="2">TIGR02206 family membrane protein</fullName>
    </submittedName>
</protein>
<dbReference type="NCBIfam" id="TIGR02206">
    <property type="entry name" value="intg_mem_TP0381"/>
    <property type="match status" value="1"/>
</dbReference>
<evidence type="ECO:0000313" key="3">
    <source>
        <dbReference type="Proteomes" id="UP000468638"/>
    </source>
</evidence>
<dbReference type="AlphaFoldDB" id="A0A6I5A2K4"/>
<accession>A0A6I5A2K4</accession>
<dbReference type="OrthoDB" id="9813172at2"/>
<feature type="transmembrane region" description="Helical" evidence="1">
    <location>
        <begin position="97"/>
        <end position="120"/>
    </location>
</feature>
<dbReference type="Proteomes" id="UP000468638">
    <property type="component" value="Unassembled WGS sequence"/>
</dbReference>
<reference evidence="2 3" key="1">
    <citation type="submission" date="2019-11" db="EMBL/GenBank/DDBJ databases">
        <title>Genome sequences of 17 halophilic strains isolated from different environments.</title>
        <authorList>
            <person name="Furrow R.E."/>
        </authorList>
    </citation>
    <scope>NUCLEOTIDE SEQUENCE [LARGE SCALE GENOMIC DNA]</scope>
    <source>
        <strain evidence="2 3">22514_16_FS</strain>
    </source>
</reference>
<evidence type="ECO:0000256" key="1">
    <source>
        <dbReference type="SAM" id="Phobius"/>
    </source>
</evidence>
<keyword evidence="1" id="KW-1133">Transmembrane helix</keyword>
<gene>
    <name evidence="2" type="ORF">GLW05_03430</name>
</gene>
<keyword evidence="1" id="KW-0472">Membrane</keyword>
<comment type="caution">
    <text evidence="2">The sequence shown here is derived from an EMBL/GenBank/DDBJ whole genome shotgun (WGS) entry which is preliminary data.</text>
</comment>
<feature type="transmembrane region" description="Helical" evidence="1">
    <location>
        <begin position="127"/>
        <end position="144"/>
    </location>
</feature>
<name>A0A6I5A2K4_9BACI</name>
<organism evidence="2 3">
    <name type="scientific">Pontibacillus yanchengensis</name>
    <dbReference type="NCBI Taxonomy" id="462910"/>
    <lineage>
        <taxon>Bacteria</taxon>
        <taxon>Bacillati</taxon>
        <taxon>Bacillota</taxon>
        <taxon>Bacilli</taxon>
        <taxon>Bacillales</taxon>
        <taxon>Bacillaceae</taxon>
        <taxon>Pontibacillus</taxon>
    </lineage>
</organism>
<feature type="transmembrane region" description="Helical" evidence="1">
    <location>
        <begin position="40"/>
        <end position="59"/>
    </location>
</feature>
<sequence length="223" mass="25578">MNPTFQQITRWSLFSLLLLAEIGHTIWGLANQIWNMEDHAPLHLCGVSSLLAMVALLTYNKKIIQIIYFIGIIPAIITLLTPEVFYSSPNFGFMKFFIHHMALAWTGVFLILVTFTTITFRSLLEMFAYLNVYAAFIFILNRLIGTNHLFLASTPDVSTPLDILGSGVWYYINLELFCFGLYLGMYGLYRLFARKQGIQVMVKINRSTLESSQSVYYHLLFST</sequence>
<dbReference type="InterPro" id="IPR011737">
    <property type="entry name" value="CHP02206_TP0381"/>
</dbReference>
<dbReference type="EMBL" id="WMEQ01000002">
    <property type="protein sequence ID" value="MYL32641.1"/>
    <property type="molecule type" value="Genomic_DNA"/>
</dbReference>
<feature type="transmembrane region" description="Helical" evidence="1">
    <location>
        <begin position="66"/>
        <end position="85"/>
    </location>
</feature>
<evidence type="ECO:0000313" key="2">
    <source>
        <dbReference type="EMBL" id="MYL32641.1"/>
    </source>
</evidence>
<feature type="transmembrane region" description="Helical" evidence="1">
    <location>
        <begin position="12"/>
        <end position="34"/>
    </location>
</feature>
<proteinExistence type="predicted"/>
<feature type="transmembrane region" description="Helical" evidence="1">
    <location>
        <begin position="168"/>
        <end position="189"/>
    </location>
</feature>